<dbReference type="InterPro" id="IPR036514">
    <property type="entry name" value="SGNH_hydro_sf"/>
</dbReference>
<comment type="caution">
    <text evidence="11">The sequence shown here is derived from an EMBL/GenBank/DDBJ whole genome shotgun (WGS) entry which is preliminary data.</text>
</comment>
<evidence type="ECO:0000256" key="6">
    <source>
        <dbReference type="ARBA" id="ARBA00023136"/>
    </source>
</evidence>
<dbReference type="EMBL" id="WHZW01000008">
    <property type="protein sequence ID" value="NEG89330.1"/>
    <property type="molecule type" value="Genomic_DNA"/>
</dbReference>
<dbReference type="GO" id="GO:0005886">
    <property type="term" value="C:plasma membrane"/>
    <property type="evidence" value="ECO:0007669"/>
    <property type="project" value="UniProtKB-SubCell"/>
</dbReference>
<dbReference type="PANTHER" id="PTHR23028">
    <property type="entry name" value="ACETYLTRANSFERASE"/>
    <property type="match status" value="1"/>
</dbReference>
<feature type="domain" description="Acyltransferase 3" evidence="10">
    <location>
        <begin position="1"/>
        <end position="350"/>
    </location>
</feature>
<evidence type="ECO:0000256" key="8">
    <source>
        <dbReference type="SAM" id="Coils"/>
    </source>
</evidence>
<gene>
    <name evidence="11" type="ORF">GFD25_04855</name>
</gene>
<evidence type="ECO:0000256" key="1">
    <source>
        <dbReference type="ARBA" id="ARBA00004651"/>
    </source>
</evidence>
<feature type="transmembrane region" description="Helical" evidence="9">
    <location>
        <begin position="264"/>
        <end position="282"/>
    </location>
</feature>
<name>A0A6N9Z4H4_9BIFI</name>
<dbReference type="SUPFAM" id="SSF52266">
    <property type="entry name" value="SGNH hydrolase"/>
    <property type="match status" value="1"/>
</dbReference>
<dbReference type="CDD" id="cd01840">
    <property type="entry name" value="SGNH_hydrolase_yrhL_like"/>
    <property type="match status" value="1"/>
</dbReference>
<evidence type="ECO:0000313" key="11">
    <source>
        <dbReference type="EMBL" id="NEG89330.1"/>
    </source>
</evidence>
<organism evidence="11 12">
    <name type="scientific">Bifidobacterium aerophilum</name>
    <dbReference type="NCBI Taxonomy" id="1798155"/>
    <lineage>
        <taxon>Bacteria</taxon>
        <taxon>Bacillati</taxon>
        <taxon>Actinomycetota</taxon>
        <taxon>Actinomycetes</taxon>
        <taxon>Bifidobacteriales</taxon>
        <taxon>Bifidobacteriaceae</taxon>
        <taxon>Bifidobacterium</taxon>
    </lineage>
</organism>
<feature type="transmembrane region" description="Helical" evidence="9">
    <location>
        <begin position="128"/>
        <end position="148"/>
    </location>
</feature>
<feature type="transmembrane region" description="Helical" evidence="9">
    <location>
        <begin position="328"/>
        <end position="351"/>
    </location>
</feature>
<dbReference type="GO" id="GO:0009103">
    <property type="term" value="P:lipopolysaccharide biosynthetic process"/>
    <property type="evidence" value="ECO:0007669"/>
    <property type="project" value="TreeGrafter"/>
</dbReference>
<keyword evidence="6 9" id="KW-0472">Membrane</keyword>
<reference evidence="11 12" key="1">
    <citation type="submission" date="2019-10" db="EMBL/GenBank/DDBJ databases">
        <title>Bifidobacterium from non-human primates.</title>
        <authorList>
            <person name="Modesto M."/>
        </authorList>
    </citation>
    <scope>NUCLEOTIDE SEQUENCE [LARGE SCALE GENOMIC DNA]</scope>
    <source>
        <strain evidence="11 12">TRE17</strain>
    </source>
</reference>
<evidence type="ECO:0000259" key="10">
    <source>
        <dbReference type="Pfam" id="PF01757"/>
    </source>
</evidence>
<keyword evidence="7 11" id="KW-0012">Acyltransferase</keyword>
<evidence type="ECO:0000256" key="2">
    <source>
        <dbReference type="ARBA" id="ARBA00022475"/>
    </source>
</evidence>
<keyword evidence="2" id="KW-1003">Cell membrane</keyword>
<evidence type="ECO:0000313" key="12">
    <source>
        <dbReference type="Proteomes" id="UP000469194"/>
    </source>
</evidence>
<dbReference type="Pfam" id="PF01757">
    <property type="entry name" value="Acyl_transf_3"/>
    <property type="match status" value="1"/>
</dbReference>
<evidence type="ECO:0000256" key="3">
    <source>
        <dbReference type="ARBA" id="ARBA00022679"/>
    </source>
</evidence>
<evidence type="ECO:0000256" key="5">
    <source>
        <dbReference type="ARBA" id="ARBA00022989"/>
    </source>
</evidence>
<dbReference type="AlphaFoldDB" id="A0A6N9Z4H4"/>
<comment type="subcellular location">
    <subcellularLocation>
        <location evidence="1">Cell membrane</location>
        <topology evidence="1">Multi-pass membrane protein</topology>
    </subcellularLocation>
</comment>
<dbReference type="Proteomes" id="UP000469194">
    <property type="component" value="Unassembled WGS sequence"/>
</dbReference>
<feature type="transmembrane region" description="Helical" evidence="9">
    <location>
        <begin position="22"/>
        <end position="45"/>
    </location>
</feature>
<feature type="transmembrane region" description="Helical" evidence="9">
    <location>
        <begin position="66"/>
        <end position="85"/>
    </location>
</feature>
<evidence type="ECO:0000256" key="7">
    <source>
        <dbReference type="ARBA" id="ARBA00023315"/>
    </source>
</evidence>
<evidence type="ECO:0000256" key="9">
    <source>
        <dbReference type="SAM" id="Phobius"/>
    </source>
</evidence>
<dbReference type="GO" id="GO:0016747">
    <property type="term" value="F:acyltransferase activity, transferring groups other than amino-acyl groups"/>
    <property type="evidence" value="ECO:0007669"/>
    <property type="project" value="InterPro"/>
</dbReference>
<keyword evidence="8" id="KW-0175">Coiled coil</keyword>
<sequence length="664" mass="71662">MDGIKGFALIGIMWYHLSQSTLSGGFVGVDVFFTVSGFLLGTSLLREIDRDGGIDIGWFYLRRLARLWPAMAFMILTSVGLGWLVDRDTLVHAGGASLSSALFATNWYEIATGGSYFDSTSPQLLRHLWFVALLAQFTIIMPLLVLLLHRIRPCAPRVCVTVALAVLSAVGMAVLFRPDADPTRVYFGTDTHCFGLFMGLALAMCVHRLEEGRDALAVGDAPAVPGRTVMRWARMCAPWLATVALVTLIGLMMHVGQDASAFRGGLFAASVLSLVLIGGSIVDGSWMDGLFAWRPLALLGKYSYGVYLWHWPLFLLIQLLLPAWRGDGIWLIWLLTLVASGLMAALSWWMIERPIAEGLASLRRRRADRAEAPAQARIVTNVVPQSYDAPAYAPPMFVQESVPAQEDAGARAERPVSVGWLRATATVVIVVLAAVGFLMGVKDAPAKSRIQMELERNQGALNAQADKRQSDAEAAKAAAEAKKRAEEAARKREQAKQEELKNLDGKDVTVIGDSVTVGASPALNELLPGIVIDAQVSRSVLKGPGIVSTLKSQGQLRKYVVISLNTNSQTSAEDLDAIVNAAGDGHVFVLVTAHGDRAWIPPANQATFDYASSHAANVTVADWNAAIGEHPEMLGSDGIHPGPEGQKIYAQTVKDAIAGWIVDH</sequence>
<dbReference type="Gene3D" id="3.40.50.1110">
    <property type="entry name" value="SGNH hydrolase"/>
    <property type="match status" value="1"/>
</dbReference>
<keyword evidence="5 9" id="KW-1133">Transmembrane helix</keyword>
<dbReference type="InterPro" id="IPR002656">
    <property type="entry name" value="Acyl_transf_3_dom"/>
</dbReference>
<keyword evidence="4 9" id="KW-0812">Transmembrane</keyword>
<keyword evidence="3 11" id="KW-0808">Transferase</keyword>
<feature type="transmembrane region" description="Helical" evidence="9">
    <location>
        <begin position="302"/>
        <end position="321"/>
    </location>
</feature>
<feature type="transmembrane region" description="Helical" evidence="9">
    <location>
        <begin position="420"/>
        <end position="441"/>
    </location>
</feature>
<feature type="transmembrane region" description="Helical" evidence="9">
    <location>
        <begin position="232"/>
        <end position="252"/>
    </location>
</feature>
<feature type="coiled-coil region" evidence="8">
    <location>
        <begin position="462"/>
        <end position="506"/>
    </location>
</feature>
<dbReference type="PANTHER" id="PTHR23028:SF53">
    <property type="entry name" value="ACYL_TRANSF_3 DOMAIN-CONTAINING PROTEIN"/>
    <property type="match status" value="1"/>
</dbReference>
<protein>
    <submittedName>
        <fullName evidence="11">Acyltransferase family protein</fullName>
    </submittedName>
</protein>
<proteinExistence type="predicted"/>
<dbReference type="InterPro" id="IPR050879">
    <property type="entry name" value="Acyltransferase_3"/>
</dbReference>
<feature type="transmembrane region" description="Helical" evidence="9">
    <location>
        <begin position="155"/>
        <end position="176"/>
    </location>
</feature>
<evidence type="ECO:0000256" key="4">
    <source>
        <dbReference type="ARBA" id="ARBA00022692"/>
    </source>
</evidence>
<keyword evidence="12" id="KW-1185">Reference proteome</keyword>
<accession>A0A6N9Z4H4</accession>